<sequence>MAMRLWTVVQPVVGIVEGGCIAGGAMHLPRNGHTFREYVDYVRGHSMGPDLSAAKGVPGNIFPLSAAQQGVWYAEHLTDEFPINVAQYVEIRGELDLDTFTDACLAAAREMGTGYLRLTEIDGTPYQWVDDEMVQVVERLDFTTSDNDPAIAALEWMRADYLKPLDLTRDGLAVMAILKIGVDHYYWYGRMHHIAIDGYAGLTLTTRTAHRYEAALAGREPDVFRGLPLRDLNEAEQKYRASSRFETDARYWAEQTADLPVVVNLSGRSGGPAPYNRLAEGELPDTVAADLALVAKQLEVSPAQVLLAAIGVFLTKMTGTDSTMVTLPVTGRTTMALKRSGGMVANTVPIVLRCGPGVSVSDLIARTSLDITGALRHQRYRYEDIRRDAGLADPHTGSFGPSVNMMFFDTEIKFGDSIGRYNILTSGALDDLRINLYQSGPDAPISVDFHGNPNNYDEAELTGYRSRFLLLLERFLTVATTTEVASLDVLTECERAELVARVDVADTPVELLPDLLTTFTDAAALAVTAADRTMTYGELDERSSQLARTLIDRGVGAEDVVAVAIPRSIESVLAVWAVAKTGAAFAPIDPNYPAERIAHMVSDSGARTGLTVGASMDALPTDIHWLPIDRTDVSQHSSAPVSDADRVRRVRPEHAAYLIYTSGSTGLPKGVVVTHRGLAGLADAERVEFGVVPDSRVAHVCSPSFDVSILEMLVTFTAGATLVVVPPPVFGGAELSDLLRREHVSHLIITPGALSTVDPAGLHELEVVVGAGEAISPVLVQQWGTGRRFFNGYGPTEATILATTTALTPGTPVTIGDAVPGVGAVVLDRRLKPVPVGVAGELYLAGPQLARGYHARSATTADRFVASPFVAGQRMYRTGDVVRLRQTGELEYSGRNDFQLKIRGFRVELGEIDAALVEHPQVESAVTVGNANTAGAVTLVSYIVGAAIDVDRLADALAKTLPAHMVPTTIMVLAQLPLTPVGKIDRSALPEPERQARTYRAPATPLEEIVAGVYADVLQHDRVGRDDHFFELGGDSLSATHVVSRLGAALDTRISVRELFDAPTVSAIAARAGTHAGTGAPPALVARERPARIPLSSAQQRMWLVNQFDPASAAYNVPGIVRLTGPLDLAALATAFADVLGRHESLRTVFPADGGLPHQVIGSVADALVDVDLSPQAVDAGEIDSRIGVFAGKGFDVAAAIPLRVRLLQVDPHTHVLVVVLHHICSDGESTGPLLRDVIGAYDTRVRGVEPGGSRLAMQYADYTLWQHEVLGDPDDPESVFAHQIDYWRTALHGVPELLPLATDRPRPSEASGRGATVPFTISADLNERLKQTAQAHNVTVFMVVHAALAALLARVSGTSDVAVGTPVAGRGAAELDDMVGMFVNTVALRTGIELGEAFADLLVRVREADLEAFDNADVPFEHVVEVCNPARTSSYSPIVQVALAYEGYTERKAAASGVEFELLDPPSSATKFDLLVTLTELGAPASTATGLRAELGYATDLFDADTVELFAHRFLRVLDAVTADATVMVGDVELLCPAELAALTPVRGRAGAEPVVLSRLLADATADPAAAAVVLGGTSLTYGELDRRSNSLARILVERGARPEQLVALCLPRSIDLVIAVWAVAKTGAAWLPIDATHPVERIAHLLTDSAATLGVTLSEHRGVLGGSANWVELDDGATIAELAFRSDEPIGAGELQATTTPDNAAYVIYTSGSTGKPKGVTVTHRGLANFAAEQRERYGVQPDSRVLQFASPSFDAWVLEFLLAVGAGATMVVTPPGLLGGDDLADLLTSERITHAFLTPTVLSSLQPAALDFPHTLVAGGEELPTDLAGEWAIGRRLHNGYGPTETTIMVCISDPIDSAERVTIGGPIRGTSAVVLDSRLRPVPTGAIGELYIAGLGCARGYLGKAALTASRFVADPFGGAGGQLYRTGDLVRWTKDLTLEYVGRSDFQVKVRGFRIELGEIDAALRTHSDVAFAVTVARDTPAGDSALVSYVSASASSTLDSAAVTDHLRSLLPAYMVPTKVVELEEIPLNPVGKLDRTALPDPGFGSDLAFVVPRSSDEHIIAGVFADVLGVERVSVLDGFFELGGNSLSATQVVARLGVAFGRRVEVRELFAAGTVAALAERIADTPVSDVAPLVHVADRPLEIPLSFAQAGMWTINQADPESSSYNISFALRLTGELDVSVLRDALADVVQRHEALRTVYPLGDSGPHQVVLSAGDALSGVTLDPIAVDSAALDQRIATCGARGFDVTIDSPIRAELYRLTADDHVLSVVLQHISADGYSMAPLSRSLFVAYAARLAGYAPQWQPLPVQYVDYALWQKDALGHGGPGSALDRQVGYWREALAGAPGVLELPTDRPRLHARSSDGDTVRFTISTDLQRSLNALARSQNSTLFMVFHAAFSVLLARLSGSADIVVGAPVAGRGHADLDDAVGMFVNTLVLRTRVDGGASFRDVVAAARAADLAAFANADVPFEMLVQQLNPPRSPAYSPFFQVILALQNTQRPELQLPGLTVSQMDVAAVAAQVDLQLTLNEQFDDHDVPGQIDAEFVYATALFDRSTVENFAGRFVRVLESVVDDVDVPVGDIDILSSAERAEMGFDTAPDPGSPTDIAALAVQQPDAIAIDLHGHRITYAELNERTEALAASLAATGVTGAAALTMALLSLVPELGDDPAELASAMQSL</sequence>
<dbReference type="PANTHER" id="PTHR45527:SF1">
    <property type="entry name" value="FATTY ACID SYNTHASE"/>
    <property type="match status" value="1"/>
</dbReference>
<reference evidence="5 6" key="1">
    <citation type="submission" date="2019-07" db="EMBL/GenBank/DDBJ databases">
        <title>Rhodococcus cavernicolus sp. nov., isolated from a cave.</title>
        <authorList>
            <person name="Lee S.D."/>
        </authorList>
    </citation>
    <scope>NUCLEOTIDE SEQUENCE [LARGE SCALE GENOMIC DNA]</scope>
    <source>
        <strain evidence="5 6">C1-24</strain>
    </source>
</reference>
<dbReference type="GO" id="GO:0043041">
    <property type="term" value="P:amino acid activation for nonribosomal peptide biosynthetic process"/>
    <property type="evidence" value="ECO:0007669"/>
    <property type="project" value="TreeGrafter"/>
</dbReference>
<dbReference type="GO" id="GO:0047527">
    <property type="term" value="F:2,3-dihydroxybenzoate-serine ligase activity"/>
    <property type="evidence" value="ECO:0007669"/>
    <property type="project" value="TreeGrafter"/>
</dbReference>
<dbReference type="Gene3D" id="3.30.559.30">
    <property type="entry name" value="Nonribosomal peptide synthetase, condensation domain"/>
    <property type="match status" value="3"/>
</dbReference>
<dbReference type="InterPro" id="IPR000873">
    <property type="entry name" value="AMP-dep_synth/lig_dom"/>
</dbReference>
<proteinExistence type="predicted"/>
<dbReference type="Gene3D" id="3.30.559.10">
    <property type="entry name" value="Chloramphenicol acetyltransferase-like domain"/>
    <property type="match status" value="3"/>
</dbReference>
<dbReference type="InterPro" id="IPR020845">
    <property type="entry name" value="AMP-binding_CS"/>
</dbReference>
<dbReference type="NCBIfam" id="TIGR01733">
    <property type="entry name" value="AA-adenyl-dom"/>
    <property type="match status" value="2"/>
</dbReference>
<dbReference type="InterPro" id="IPR023213">
    <property type="entry name" value="CAT-like_dom_sf"/>
</dbReference>
<dbReference type="Pfam" id="PF00668">
    <property type="entry name" value="Condensation"/>
    <property type="match status" value="3"/>
</dbReference>
<organism evidence="5 6">
    <name type="scientific">Antrihabitans cavernicola</name>
    <dbReference type="NCBI Taxonomy" id="2495913"/>
    <lineage>
        <taxon>Bacteria</taxon>
        <taxon>Bacillati</taxon>
        <taxon>Actinomycetota</taxon>
        <taxon>Actinomycetes</taxon>
        <taxon>Mycobacteriales</taxon>
        <taxon>Nocardiaceae</taxon>
        <taxon>Antrihabitans</taxon>
    </lineage>
</organism>
<dbReference type="SUPFAM" id="SSF52777">
    <property type="entry name" value="CoA-dependent acyltransferases"/>
    <property type="match status" value="6"/>
</dbReference>
<dbReference type="Gene3D" id="3.40.50.980">
    <property type="match status" value="5"/>
</dbReference>
<dbReference type="InterPro" id="IPR025110">
    <property type="entry name" value="AMP-bd_C"/>
</dbReference>
<dbReference type="SUPFAM" id="SSF56801">
    <property type="entry name" value="Acetyl-CoA synthetase-like"/>
    <property type="match status" value="3"/>
</dbReference>
<dbReference type="FunFam" id="3.30.300.30:FF:000010">
    <property type="entry name" value="Enterobactin synthetase component F"/>
    <property type="match status" value="1"/>
</dbReference>
<name>A0A5A7S6C0_9NOCA</name>
<dbReference type="GO" id="GO:0009239">
    <property type="term" value="P:enterobactin biosynthetic process"/>
    <property type="evidence" value="ECO:0007669"/>
    <property type="project" value="TreeGrafter"/>
</dbReference>
<gene>
    <name evidence="5" type="ORF">FOY51_24680</name>
</gene>
<dbReference type="Pfam" id="PF13193">
    <property type="entry name" value="AMP-binding_C"/>
    <property type="match status" value="2"/>
</dbReference>
<dbReference type="InterPro" id="IPR045851">
    <property type="entry name" value="AMP-bd_C_sf"/>
</dbReference>
<dbReference type="EMBL" id="VLNY01000020">
    <property type="protein sequence ID" value="KAA0017984.1"/>
    <property type="molecule type" value="Genomic_DNA"/>
</dbReference>
<dbReference type="InterPro" id="IPR010071">
    <property type="entry name" value="AA_adenyl_dom"/>
</dbReference>
<evidence type="ECO:0000256" key="1">
    <source>
        <dbReference type="ARBA" id="ARBA00001957"/>
    </source>
</evidence>
<evidence type="ECO:0000256" key="3">
    <source>
        <dbReference type="ARBA" id="ARBA00022553"/>
    </source>
</evidence>
<dbReference type="InterPro" id="IPR020806">
    <property type="entry name" value="PKS_PP-bd"/>
</dbReference>
<comment type="cofactor">
    <cofactor evidence="1">
        <name>pantetheine 4'-phosphate</name>
        <dbReference type="ChEBI" id="CHEBI:47942"/>
    </cofactor>
</comment>
<dbReference type="PANTHER" id="PTHR45527">
    <property type="entry name" value="NONRIBOSOMAL PEPTIDE SYNTHETASE"/>
    <property type="match status" value="1"/>
</dbReference>
<evidence type="ECO:0000259" key="4">
    <source>
        <dbReference type="PROSITE" id="PS50075"/>
    </source>
</evidence>
<dbReference type="GO" id="GO:0008610">
    <property type="term" value="P:lipid biosynthetic process"/>
    <property type="evidence" value="ECO:0007669"/>
    <property type="project" value="UniProtKB-ARBA"/>
</dbReference>
<dbReference type="GO" id="GO:0009366">
    <property type="term" value="C:enterobactin synthetase complex"/>
    <property type="evidence" value="ECO:0007669"/>
    <property type="project" value="TreeGrafter"/>
</dbReference>
<dbReference type="InterPro" id="IPR001242">
    <property type="entry name" value="Condensation_dom"/>
</dbReference>
<dbReference type="PROSITE" id="PS50075">
    <property type="entry name" value="CARRIER"/>
    <property type="match status" value="2"/>
</dbReference>
<keyword evidence="3" id="KW-0597">Phosphoprotein</keyword>
<dbReference type="Pfam" id="PF00501">
    <property type="entry name" value="AMP-binding"/>
    <property type="match status" value="2"/>
</dbReference>
<dbReference type="InterPro" id="IPR006162">
    <property type="entry name" value="Ppantetheine_attach_site"/>
</dbReference>
<dbReference type="PROSITE" id="PS00012">
    <property type="entry name" value="PHOSPHOPANTETHEINE"/>
    <property type="match status" value="2"/>
</dbReference>
<evidence type="ECO:0000256" key="2">
    <source>
        <dbReference type="ARBA" id="ARBA00022450"/>
    </source>
</evidence>
<dbReference type="Gene3D" id="3.30.300.30">
    <property type="match status" value="2"/>
</dbReference>
<dbReference type="SUPFAM" id="SSF47336">
    <property type="entry name" value="ACP-like"/>
    <property type="match status" value="2"/>
</dbReference>
<dbReference type="Gene3D" id="1.10.1200.10">
    <property type="entry name" value="ACP-like"/>
    <property type="match status" value="2"/>
</dbReference>
<protein>
    <submittedName>
        <fullName evidence="5">Amino acid adenylation domain-containing protein</fullName>
    </submittedName>
</protein>
<keyword evidence="2" id="KW-0596">Phosphopantetheine</keyword>
<dbReference type="Gene3D" id="2.30.38.10">
    <property type="entry name" value="Luciferase, Domain 3"/>
    <property type="match status" value="2"/>
</dbReference>
<feature type="domain" description="Carrier" evidence="4">
    <location>
        <begin position="1001"/>
        <end position="1076"/>
    </location>
</feature>
<dbReference type="GO" id="GO:0072330">
    <property type="term" value="P:monocarboxylic acid biosynthetic process"/>
    <property type="evidence" value="ECO:0007669"/>
    <property type="project" value="UniProtKB-ARBA"/>
</dbReference>
<dbReference type="SMART" id="SM00823">
    <property type="entry name" value="PKS_PP"/>
    <property type="match status" value="2"/>
</dbReference>
<evidence type="ECO:0000313" key="6">
    <source>
        <dbReference type="Proteomes" id="UP000322244"/>
    </source>
</evidence>
<dbReference type="GO" id="GO:0005829">
    <property type="term" value="C:cytosol"/>
    <property type="evidence" value="ECO:0007669"/>
    <property type="project" value="TreeGrafter"/>
</dbReference>
<accession>A0A5A7S6C0</accession>
<dbReference type="FunFam" id="3.40.50.980:FF:000001">
    <property type="entry name" value="Non-ribosomal peptide synthetase"/>
    <property type="match status" value="2"/>
</dbReference>
<dbReference type="Pfam" id="PF00550">
    <property type="entry name" value="PP-binding"/>
    <property type="match status" value="2"/>
</dbReference>
<dbReference type="PROSITE" id="PS00455">
    <property type="entry name" value="AMP_BINDING"/>
    <property type="match status" value="2"/>
</dbReference>
<evidence type="ECO:0000313" key="5">
    <source>
        <dbReference type="EMBL" id="KAA0017984.1"/>
    </source>
</evidence>
<comment type="caution">
    <text evidence="5">The sequence shown here is derived from an EMBL/GenBank/DDBJ whole genome shotgun (WGS) entry which is preliminary data.</text>
</comment>
<dbReference type="GO" id="GO:0031177">
    <property type="term" value="F:phosphopantetheine binding"/>
    <property type="evidence" value="ECO:0007669"/>
    <property type="project" value="InterPro"/>
</dbReference>
<dbReference type="UniPathway" id="UPA00011"/>
<dbReference type="OrthoDB" id="2472181at2"/>
<dbReference type="CDD" id="cd19540">
    <property type="entry name" value="LCL_NRPS-like"/>
    <property type="match status" value="2"/>
</dbReference>
<keyword evidence="6" id="KW-1185">Reference proteome</keyword>
<dbReference type="InterPro" id="IPR009081">
    <property type="entry name" value="PP-bd_ACP"/>
</dbReference>
<feature type="domain" description="Carrier" evidence="4">
    <location>
        <begin position="2058"/>
        <end position="2133"/>
    </location>
</feature>
<dbReference type="InterPro" id="IPR036736">
    <property type="entry name" value="ACP-like_sf"/>
</dbReference>
<dbReference type="Proteomes" id="UP000322244">
    <property type="component" value="Unassembled WGS sequence"/>
</dbReference>
<dbReference type="FunFam" id="1.10.1200.10:FF:000016">
    <property type="entry name" value="Non-ribosomal peptide synthase"/>
    <property type="match status" value="1"/>
</dbReference>